<dbReference type="Proteomes" id="UP001195483">
    <property type="component" value="Unassembled WGS sequence"/>
</dbReference>
<evidence type="ECO:0000313" key="2">
    <source>
        <dbReference type="Proteomes" id="UP001195483"/>
    </source>
</evidence>
<name>A0AAE0RXY9_9BIVA</name>
<proteinExistence type="predicted"/>
<protein>
    <submittedName>
        <fullName evidence="1">Uncharacterized protein</fullName>
    </submittedName>
</protein>
<comment type="caution">
    <text evidence="1">The sequence shown here is derived from an EMBL/GenBank/DDBJ whole genome shotgun (WGS) entry which is preliminary data.</text>
</comment>
<dbReference type="AlphaFoldDB" id="A0AAE0RXY9"/>
<reference evidence="1" key="3">
    <citation type="submission" date="2023-05" db="EMBL/GenBank/DDBJ databases">
        <authorList>
            <person name="Smith C.H."/>
        </authorList>
    </citation>
    <scope>NUCLEOTIDE SEQUENCE</scope>
    <source>
        <strain evidence="1">CHS0354</strain>
        <tissue evidence="1">Mantle</tissue>
    </source>
</reference>
<reference evidence="1" key="2">
    <citation type="journal article" date="2021" name="Genome Biol. Evol.">
        <title>Developing a high-quality reference genome for a parasitic bivalve with doubly uniparental inheritance (Bivalvia: Unionida).</title>
        <authorList>
            <person name="Smith C.H."/>
        </authorList>
    </citation>
    <scope>NUCLEOTIDE SEQUENCE</scope>
    <source>
        <strain evidence="1">CHS0354</strain>
        <tissue evidence="1">Mantle</tissue>
    </source>
</reference>
<dbReference type="EMBL" id="JAEAOA010001642">
    <property type="protein sequence ID" value="KAK3581782.1"/>
    <property type="molecule type" value="Genomic_DNA"/>
</dbReference>
<gene>
    <name evidence="1" type="ORF">CHS0354_027248</name>
</gene>
<organism evidence="1 2">
    <name type="scientific">Potamilus streckersoni</name>
    <dbReference type="NCBI Taxonomy" id="2493646"/>
    <lineage>
        <taxon>Eukaryota</taxon>
        <taxon>Metazoa</taxon>
        <taxon>Spiralia</taxon>
        <taxon>Lophotrochozoa</taxon>
        <taxon>Mollusca</taxon>
        <taxon>Bivalvia</taxon>
        <taxon>Autobranchia</taxon>
        <taxon>Heteroconchia</taxon>
        <taxon>Palaeoheterodonta</taxon>
        <taxon>Unionida</taxon>
        <taxon>Unionoidea</taxon>
        <taxon>Unionidae</taxon>
        <taxon>Ambleminae</taxon>
        <taxon>Lampsilini</taxon>
        <taxon>Potamilus</taxon>
    </lineage>
</organism>
<evidence type="ECO:0000313" key="1">
    <source>
        <dbReference type="EMBL" id="KAK3581782.1"/>
    </source>
</evidence>
<reference evidence="1" key="1">
    <citation type="journal article" date="2021" name="Genome Biol. Evol.">
        <title>A High-Quality Reference Genome for a Parasitic Bivalve with Doubly Uniparental Inheritance (Bivalvia: Unionida).</title>
        <authorList>
            <person name="Smith C.H."/>
        </authorList>
    </citation>
    <scope>NUCLEOTIDE SEQUENCE</scope>
    <source>
        <strain evidence="1">CHS0354</strain>
    </source>
</reference>
<keyword evidence="2" id="KW-1185">Reference proteome</keyword>
<sequence>MRKWKESEKCLQDWIEKGRKGQNKFETTITFPVVKSREQFLHKLQDQAINNDQPIENVQFSIIKYWISTKKRYSVQSTMIEWHILDSYDVQLFLINTFLPKEKYILVKDFIDRGASRGNMIMVEGSRNTPGCVQPFSYTVV</sequence>
<accession>A0AAE0RXY9</accession>